<evidence type="ECO:0000313" key="2">
    <source>
        <dbReference type="Proteomes" id="UP000008225"/>
    </source>
</evidence>
<keyword evidence="2" id="KW-1185">Reference proteome</keyword>
<organism evidence="1 2">
    <name type="scientific">Callithrix jacchus</name>
    <name type="common">White-tufted-ear marmoset</name>
    <name type="synonym">Simia Jacchus</name>
    <dbReference type="NCBI Taxonomy" id="9483"/>
    <lineage>
        <taxon>Eukaryota</taxon>
        <taxon>Metazoa</taxon>
        <taxon>Chordata</taxon>
        <taxon>Craniata</taxon>
        <taxon>Vertebrata</taxon>
        <taxon>Euteleostomi</taxon>
        <taxon>Mammalia</taxon>
        <taxon>Eutheria</taxon>
        <taxon>Euarchontoglires</taxon>
        <taxon>Primates</taxon>
        <taxon>Haplorrhini</taxon>
        <taxon>Platyrrhini</taxon>
        <taxon>Cebidae</taxon>
        <taxon>Callitrichinae</taxon>
        <taxon>Callithrix</taxon>
        <taxon>Callithrix</taxon>
    </lineage>
</organism>
<reference evidence="1 2" key="1">
    <citation type="submission" date="2009-03" db="EMBL/GenBank/DDBJ databases">
        <authorList>
            <person name="Warren W."/>
            <person name="Ye L."/>
            <person name="Minx P."/>
            <person name="Worley K."/>
            <person name="Gibbs R."/>
            <person name="Wilson R.K."/>
        </authorList>
    </citation>
    <scope>NUCLEOTIDE SEQUENCE [LARGE SCALE GENOMIC DNA]</scope>
</reference>
<dbReference type="AlphaFoldDB" id="A0A8I3W930"/>
<reference evidence="1" key="2">
    <citation type="submission" date="2025-08" db="UniProtKB">
        <authorList>
            <consortium name="Ensembl"/>
        </authorList>
    </citation>
    <scope>IDENTIFICATION</scope>
</reference>
<name>A0A8I3W930_CALJA</name>
<dbReference type="Proteomes" id="UP000008225">
    <property type="component" value="Chromosome 14"/>
</dbReference>
<sequence>TAEITNSFTLLAHAGVQWCDLSSPQPPPTWSKLFSCISLQRSWDYRHASPWLTSFVFLIEIGFLHVGQAGLQLLTSGYPPASASQSPGITGVSHCTWPTYTFIKYLLIPRASSHIILHRKAAP</sequence>
<evidence type="ECO:0000313" key="1">
    <source>
        <dbReference type="Ensembl" id="ENSCJAP00000089140.1"/>
    </source>
</evidence>
<dbReference type="PRINTS" id="PR02045">
    <property type="entry name" value="F138DOMAIN"/>
</dbReference>
<dbReference type="GeneTree" id="ENSGT00940000164709"/>
<dbReference type="Ensembl" id="ENSCJAT00000147389.1">
    <property type="protein sequence ID" value="ENSCJAP00000089140.1"/>
    <property type="gene ID" value="ENSCJAG00000076841.1"/>
</dbReference>
<proteinExistence type="predicted"/>
<dbReference type="OMA" id="YRHASPW"/>
<dbReference type="PANTHER" id="PTHR46254">
    <property type="entry name" value="PROTEIN GVQW1-RELATED"/>
    <property type="match status" value="1"/>
</dbReference>
<reference evidence="1" key="3">
    <citation type="submission" date="2025-09" db="UniProtKB">
        <authorList>
            <consortium name="Ensembl"/>
        </authorList>
    </citation>
    <scope>IDENTIFICATION</scope>
</reference>
<accession>A0A8I3W930</accession>
<dbReference type="PANTHER" id="PTHR46254:SF3">
    <property type="entry name" value="SECRETED PROTEIN"/>
    <property type="match status" value="1"/>
</dbReference>
<protein>
    <submittedName>
        <fullName evidence="1">Uncharacterized protein</fullName>
    </submittedName>
</protein>